<dbReference type="InterPro" id="IPR003737">
    <property type="entry name" value="GlcNAc_PI_deacetylase-related"/>
</dbReference>
<evidence type="ECO:0000256" key="1">
    <source>
        <dbReference type="ARBA" id="ARBA00022833"/>
    </source>
</evidence>
<dbReference type="Gene3D" id="3.40.50.10320">
    <property type="entry name" value="LmbE-like"/>
    <property type="match status" value="1"/>
</dbReference>
<dbReference type="Pfam" id="PF02585">
    <property type="entry name" value="PIG-L"/>
    <property type="match status" value="1"/>
</dbReference>
<dbReference type="GO" id="GO:0016811">
    <property type="term" value="F:hydrolase activity, acting on carbon-nitrogen (but not peptide) bonds, in linear amides"/>
    <property type="evidence" value="ECO:0007669"/>
    <property type="project" value="TreeGrafter"/>
</dbReference>
<dbReference type="PANTHER" id="PTHR12993:SF26">
    <property type="entry name" value="1D-MYO-INOSITOL 2-ACETAMIDO-2-DEOXY-ALPHA-D-GLUCOPYRANOSIDE DEACETYLASE"/>
    <property type="match status" value="1"/>
</dbReference>
<protein>
    <submittedName>
        <fullName evidence="2">PIG-L family deacetylase</fullName>
    </submittedName>
</protein>
<accession>A0A6G9XXW4</accession>
<proteinExistence type="predicted"/>
<evidence type="ECO:0000313" key="3">
    <source>
        <dbReference type="Proteomes" id="UP000501705"/>
    </source>
</evidence>
<dbReference type="SUPFAM" id="SSF102588">
    <property type="entry name" value="LmbE-like"/>
    <property type="match status" value="1"/>
</dbReference>
<dbReference type="InterPro" id="IPR024078">
    <property type="entry name" value="LmbE-like_dom_sf"/>
</dbReference>
<dbReference type="GO" id="GO:0016137">
    <property type="term" value="P:glycoside metabolic process"/>
    <property type="evidence" value="ECO:0007669"/>
    <property type="project" value="UniProtKB-ARBA"/>
</dbReference>
<dbReference type="Proteomes" id="UP000501705">
    <property type="component" value="Chromosome"/>
</dbReference>
<dbReference type="AlphaFoldDB" id="A0A6G9XXW4"/>
<dbReference type="EMBL" id="CP046171">
    <property type="protein sequence ID" value="QIS05717.1"/>
    <property type="molecule type" value="Genomic_DNA"/>
</dbReference>
<evidence type="ECO:0000313" key="2">
    <source>
        <dbReference type="EMBL" id="QIS05717.1"/>
    </source>
</evidence>
<sequence length="262" mass="28077">MATVVALHAHPDDETLLTGGTLAKLAAAGHRTVLVVATDGHMATLDGPAPRLAELAASAAALGVARVAHLGYADSGHGPVLYADPADRTRFARADPEEAAARLAAILREEAAEILFSYDRNGGYGHRDHVRVHEVARRAAESTGGVRVLEATVPREQVRRIARILSVLRIRSNLARLDTVYSAADEITHRIEVGAFASQRKTALAAHRSVLAGGSGFAALAKLLLRMPDRVLGRIMRWEWFVEAGGVPRTPPLDDVLRPARQ</sequence>
<dbReference type="RefSeq" id="WP_167464785.1">
    <property type="nucleotide sequence ID" value="NZ_CP046171.1"/>
</dbReference>
<dbReference type="PANTHER" id="PTHR12993">
    <property type="entry name" value="N-ACETYLGLUCOSAMINYL-PHOSPHATIDYLINOSITOL DE-N-ACETYLASE-RELATED"/>
    <property type="match status" value="1"/>
</dbReference>
<name>A0A6G9XXW4_NOCBR</name>
<keyword evidence="1" id="KW-0862">Zinc</keyword>
<gene>
    <name evidence="2" type="ORF">F5X71_28460</name>
</gene>
<reference evidence="2 3" key="1">
    <citation type="journal article" date="2019" name="ACS Chem. Biol.">
        <title>Identification and Mobilization of a Cryptic Antibiotic Biosynthesis Gene Locus from a Human-Pathogenic Nocardia Isolate.</title>
        <authorList>
            <person name="Herisse M."/>
            <person name="Ishida K."/>
            <person name="Porter J.L."/>
            <person name="Howden B."/>
            <person name="Hertweck C."/>
            <person name="Stinear T.P."/>
            <person name="Pidot S.J."/>
        </authorList>
    </citation>
    <scope>NUCLEOTIDE SEQUENCE [LARGE SCALE GENOMIC DNA]</scope>
    <source>
        <strain evidence="2 3">AUSMDU00024985</strain>
    </source>
</reference>
<organism evidence="2 3">
    <name type="scientific">Nocardia brasiliensis</name>
    <dbReference type="NCBI Taxonomy" id="37326"/>
    <lineage>
        <taxon>Bacteria</taxon>
        <taxon>Bacillati</taxon>
        <taxon>Actinomycetota</taxon>
        <taxon>Actinomycetes</taxon>
        <taxon>Mycobacteriales</taxon>
        <taxon>Nocardiaceae</taxon>
        <taxon>Nocardia</taxon>
    </lineage>
</organism>